<organism evidence="2 3">
    <name type="scientific">Hyaloscypha variabilis (strain UAMH 11265 / GT02V1 / F)</name>
    <name type="common">Meliniomyces variabilis</name>
    <dbReference type="NCBI Taxonomy" id="1149755"/>
    <lineage>
        <taxon>Eukaryota</taxon>
        <taxon>Fungi</taxon>
        <taxon>Dikarya</taxon>
        <taxon>Ascomycota</taxon>
        <taxon>Pezizomycotina</taxon>
        <taxon>Leotiomycetes</taxon>
        <taxon>Helotiales</taxon>
        <taxon>Hyaloscyphaceae</taxon>
        <taxon>Hyaloscypha</taxon>
        <taxon>Hyaloscypha variabilis</taxon>
    </lineage>
</organism>
<feature type="compositionally biased region" description="Polar residues" evidence="1">
    <location>
        <begin position="256"/>
        <end position="271"/>
    </location>
</feature>
<evidence type="ECO:0000313" key="3">
    <source>
        <dbReference type="Proteomes" id="UP000235786"/>
    </source>
</evidence>
<dbReference type="AlphaFoldDB" id="A0A2J6RZA6"/>
<sequence length="368" mass="40827">MSTPKGATILSSLFQIFQTDLFEQYEGWLRSSPKLADLLSLVSTSLKLADLTLQIGLYLAYQDRLDGIMKTKNFAQQACIGPGCILFLDYKGEKRPSLSEKCRPPYSTSSGQDEWKDPRCPLDGGSYPHPIVVLRVTNCSEGNDTSIDVTFAKLSSFSGSTIDEVRSTQEYDAYSPICAIDERDLKHKDNLHYHLDRLEGKKMRLALDSGVPDLGTTNHRLHQTDLDLEITLLEISTPVRRCARNPSPSTPEGVPENTTTSNPGANRHISSTAVPETPHREAGVFKPQVFYALQFGEQVAKNSLGEAITSQVDSNVLQPAGENWFQQAWKVFSQKVLCRGCFGWRNGNIDDFEAIGIELQQRIKGPGV</sequence>
<evidence type="ECO:0000256" key="1">
    <source>
        <dbReference type="SAM" id="MobiDB-lite"/>
    </source>
</evidence>
<name>A0A2J6RZA6_HYAVF</name>
<reference evidence="2 3" key="1">
    <citation type="submission" date="2016-04" db="EMBL/GenBank/DDBJ databases">
        <title>A degradative enzymes factory behind the ericoid mycorrhizal symbiosis.</title>
        <authorList>
            <consortium name="DOE Joint Genome Institute"/>
            <person name="Martino E."/>
            <person name="Morin E."/>
            <person name="Grelet G."/>
            <person name="Kuo A."/>
            <person name="Kohler A."/>
            <person name="Daghino S."/>
            <person name="Barry K."/>
            <person name="Choi C."/>
            <person name="Cichocki N."/>
            <person name="Clum A."/>
            <person name="Copeland A."/>
            <person name="Hainaut M."/>
            <person name="Haridas S."/>
            <person name="Labutti K."/>
            <person name="Lindquist E."/>
            <person name="Lipzen A."/>
            <person name="Khouja H.-R."/>
            <person name="Murat C."/>
            <person name="Ohm R."/>
            <person name="Olson A."/>
            <person name="Spatafora J."/>
            <person name="Veneault-Fourrey C."/>
            <person name="Henrissat B."/>
            <person name="Grigoriev I."/>
            <person name="Martin F."/>
            <person name="Perotto S."/>
        </authorList>
    </citation>
    <scope>NUCLEOTIDE SEQUENCE [LARGE SCALE GENOMIC DNA]</scope>
    <source>
        <strain evidence="2 3">F</strain>
    </source>
</reference>
<feature type="region of interest" description="Disordered" evidence="1">
    <location>
        <begin position="241"/>
        <end position="271"/>
    </location>
</feature>
<dbReference type="Proteomes" id="UP000235786">
    <property type="component" value="Unassembled WGS sequence"/>
</dbReference>
<accession>A0A2J6RZA6</accession>
<keyword evidence="3" id="KW-1185">Reference proteome</keyword>
<proteinExistence type="predicted"/>
<evidence type="ECO:0000313" key="2">
    <source>
        <dbReference type="EMBL" id="PMD43837.1"/>
    </source>
</evidence>
<feature type="region of interest" description="Disordered" evidence="1">
    <location>
        <begin position="96"/>
        <end position="118"/>
    </location>
</feature>
<protein>
    <submittedName>
        <fullName evidence="2">Uncharacterized protein</fullName>
    </submittedName>
</protein>
<gene>
    <name evidence="2" type="ORF">L207DRAFT_578794</name>
</gene>
<dbReference type="EMBL" id="KZ613941">
    <property type="protein sequence ID" value="PMD43837.1"/>
    <property type="molecule type" value="Genomic_DNA"/>
</dbReference>